<evidence type="ECO:0000256" key="2">
    <source>
        <dbReference type="PROSITE-ProRule" id="PRU00335"/>
    </source>
</evidence>
<sequence length="226" mass="24970">MNIEDPQNHRTRVAARRRAKTRARLLESALLVFAQKGPHAVIEDVIAQAGMARGSFYNYFRTNDELMAEVASEINDELLRAIDPVVQHSEDPAERIACGARLLLHAVMRFPLFGTFMARLPFPTANSSLLGLRFMARDVALGIATRRFHDISQRVAADLVVGVVLSAAYAVAREPQDDDYPDVSVRALLRALGLARAEATRLAALPLPMFDLPPSSILRRTQVFPG</sequence>
<accession>A0A7W2FDW3</accession>
<dbReference type="Pfam" id="PF00440">
    <property type="entry name" value="TetR_N"/>
    <property type="match status" value="1"/>
</dbReference>
<name>A0A7W2FDW3_9BURK</name>
<reference evidence="4 5" key="1">
    <citation type="submission" date="2020-07" db="EMBL/GenBank/DDBJ databases">
        <title>Novel species isolated from subtropical streams in China.</title>
        <authorList>
            <person name="Lu H."/>
        </authorList>
    </citation>
    <scope>NUCLEOTIDE SEQUENCE [LARGE SCALE GENOMIC DNA]</scope>
    <source>
        <strain evidence="4 5">LX47W</strain>
    </source>
</reference>
<organism evidence="4 5">
    <name type="scientific">Rugamonas apoptosis</name>
    <dbReference type="NCBI Taxonomy" id="2758570"/>
    <lineage>
        <taxon>Bacteria</taxon>
        <taxon>Pseudomonadati</taxon>
        <taxon>Pseudomonadota</taxon>
        <taxon>Betaproteobacteria</taxon>
        <taxon>Burkholderiales</taxon>
        <taxon>Oxalobacteraceae</taxon>
        <taxon>Telluria group</taxon>
        <taxon>Rugamonas</taxon>
    </lineage>
</organism>
<dbReference type="RefSeq" id="WP_182156704.1">
    <property type="nucleotide sequence ID" value="NZ_JACEZU010000013.1"/>
</dbReference>
<dbReference type="EMBL" id="JACEZU010000013">
    <property type="protein sequence ID" value="MBA5689905.1"/>
    <property type="molecule type" value="Genomic_DNA"/>
</dbReference>
<protein>
    <submittedName>
        <fullName evidence="4">Helix-turn-helix transcriptional regulator</fullName>
    </submittedName>
</protein>
<dbReference type="InterPro" id="IPR049513">
    <property type="entry name" value="TetR_C_40"/>
</dbReference>
<dbReference type="InterPro" id="IPR009057">
    <property type="entry name" value="Homeodomain-like_sf"/>
</dbReference>
<comment type="caution">
    <text evidence="4">The sequence shown here is derived from an EMBL/GenBank/DDBJ whole genome shotgun (WGS) entry which is preliminary data.</text>
</comment>
<dbReference type="PRINTS" id="PR00455">
    <property type="entry name" value="HTHTETR"/>
</dbReference>
<dbReference type="InterPro" id="IPR050624">
    <property type="entry name" value="HTH-type_Tx_Regulator"/>
</dbReference>
<feature type="DNA-binding region" description="H-T-H motif" evidence="2">
    <location>
        <begin position="41"/>
        <end position="60"/>
    </location>
</feature>
<dbReference type="GO" id="GO:0003677">
    <property type="term" value="F:DNA binding"/>
    <property type="evidence" value="ECO:0007669"/>
    <property type="project" value="UniProtKB-UniRule"/>
</dbReference>
<dbReference type="Pfam" id="PF21306">
    <property type="entry name" value="TetR_C_40"/>
    <property type="match status" value="1"/>
</dbReference>
<evidence type="ECO:0000313" key="4">
    <source>
        <dbReference type="EMBL" id="MBA5689905.1"/>
    </source>
</evidence>
<proteinExistence type="predicted"/>
<dbReference type="InterPro" id="IPR001647">
    <property type="entry name" value="HTH_TetR"/>
</dbReference>
<evidence type="ECO:0000256" key="1">
    <source>
        <dbReference type="ARBA" id="ARBA00023125"/>
    </source>
</evidence>
<dbReference type="Proteomes" id="UP000573499">
    <property type="component" value="Unassembled WGS sequence"/>
</dbReference>
<keyword evidence="1 2" id="KW-0238">DNA-binding</keyword>
<dbReference type="PANTHER" id="PTHR43479">
    <property type="entry name" value="ACREF/ENVCD OPERON REPRESSOR-RELATED"/>
    <property type="match status" value="1"/>
</dbReference>
<gene>
    <name evidence="4" type="ORF">H3H39_22910</name>
</gene>
<dbReference type="PROSITE" id="PS50977">
    <property type="entry name" value="HTH_TETR_2"/>
    <property type="match status" value="1"/>
</dbReference>
<dbReference type="PANTHER" id="PTHR43479:SF11">
    <property type="entry name" value="ACREF_ENVCD OPERON REPRESSOR-RELATED"/>
    <property type="match status" value="1"/>
</dbReference>
<feature type="domain" description="HTH tetR-type" evidence="3">
    <location>
        <begin position="19"/>
        <end position="78"/>
    </location>
</feature>
<dbReference type="SUPFAM" id="SSF46689">
    <property type="entry name" value="Homeodomain-like"/>
    <property type="match status" value="1"/>
</dbReference>
<keyword evidence="5" id="KW-1185">Reference proteome</keyword>
<evidence type="ECO:0000313" key="5">
    <source>
        <dbReference type="Proteomes" id="UP000573499"/>
    </source>
</evidence>
<dbReference type="AlphaFoldDB" id="A0A7W2FDW3"/>
<dbReference type="Gene3D" id="1.10.357.10">
    <property type="entry name" value="Tetracycline Repressor, domain 2"/>
    <property type="match status" value="1"/>
</dbReference>
<evidence type="ECO:0000259" key="3">
    <source>
        <dbReference type="PROSITE" id="PS50977"/>
    </source>
</evidence>